<keyword evidence="3" id="KW-0804">Transcription</keyword>
<comment type="caution">
    <text evidence="4">Lacks conserved residue(s) required for the propagation of feature annotation.</text>
</comment>
<dbReference type="PANTHER" id="PTHR44688">
    <property type="entry name" value="DNA-BINDING TRANSCRIPTIONAL ACTIVATOR DEVR_DOSR"/>
    <property type="match status" value="1"/>
</dbReference>
<evidence type="ECO:0000256" key="2">
    <source>
        <dbReference type="ARBA" id="ARBA00023125"/>
    </source>
</evidence>
<dbReference type="GO" id="GO:0006355">
    <property type="term" value="P:regulation of DNA-templated transcription"/>
    <property type="evidence" value="ECO:0007669"/>
    <property type="project" value="InterPro"/>
</dbReference>
<dbReference type="CDD" id="cd06170">
    <property type="entry name" value="LuxR_C_like"/>
    <property type="match status" value="1"/>
</dbReference>
<proteinExistence type="predicted"/>
<dbReference type="PRINTS" id="PR00038">
    <property type="entry name" value="HTHLUXR"/>
</dbReference>
<feature type="domain" description="HTH luxR-type" evidence="5">
    <location>
        <begin position="121"/>
        <end position="186"/>
    </location>
</feature>
<dbReference type="InterPro" id="IPR016032">
    <property type="entry name" value="Sig_transdc_resp-reg_C-effctor"/>
</dbReference>
<evidence type="ECO:0000256" key="1">
    <source>
        <dbReference type="ARBA" id="ARBA00023015"/>
    </source>
</evidence>
<organism evidence="7 8">
    <name type="scientific">Amycolatopsis decaplanina DSM 44594</name>
    <dbReference type="NCBI Taxonomy" id="1284240"/>
    <lineage>
        <taxon>Bacteria</taxon>
        <taxon>Bacillati</taxon>
        <taxon>Actinomycetota</taxon>
        <taxon>Actinomycetes</taxon>
        <taxon>Pseudonocardiales</taxon>
        <taxon>Pseudonocardiaceae</taxon>
        <taxon>Amycolatopsis</taxon>
    </lineage>
</organism>
<dbReference type="GO" id="GO:0003677">
    <property type="term" value="F:DNA binding"/>
    <property type="evidence" value="ECO:0007669"/>
    <property type="project" value="UniProtKB-KW"/>
</dbReference>
<dbReference type="PROSITE" id="PS50043">
    <property type="entry name" value="HTH_LUXR_2"/>
    <property type="match status" value="1"/>
</dbReference>
<dbReference type="InterPro" id="IPR000792">
    <property type="entry name" value="Tscrpt_reg_LuxR_C"/>
</dbReference>
<keyword evidence="2" id="KW-0238">DNA-binding</keyword>
<dbReference type="SUPFAM" id="SSF52172">
    <property type="entry name" value="CheY-like"/>
    <property type="match status" value="1"/>
</dbReference>
<evidence type="ECO:0000256" key="4">
    <source>
        <dbReference type="PROSITE-ProRule" id="PRU00169"/>
    </source>
</evidence>
<dbReference type="Gene3D" id="3.40.50.2300">
    <property type="match status" value="1"/>
</dbReference>
<dbReference type="InterPro" id="IPR001789">
    <property type="entry name" value="Sig_transdc_resp-reg_receiver"/>
</dbReference>
<dbReference type="EMBL" id="AOHO01000012">
    <property type="protein sequence ID" value="EME65673.1"/>
    <property type="molecule type" value="Genomic_DNA"/>
</dbReference>
<dbReference type="PROSITE" id="PS50110">
    <property type="entry name" value="RESPONSE_REGULATORY"/>
    <property type="match status" value="1"/>
</dbReference>
<dbReference type="SUPFAM" id="SSF46894">
    <property type="entry name" value="C-terminal effector domain of the bipartite response regulators"/>
    <property type="match status" value="1"/>
</dbReference>
<keyword evidence="8" id="KW-1185">Reference proteome</keyword>
<name>M2ZY99_9PSEU</name>
<dbReference type="AlphaFoldDB" id="M2ZY99"/>
<feature type="domain" description="Response regulatory" evidence="6">
    <location>
        <begin position="1"/>
        <end position="111"/>
    </location>
</feature>
<keyword evidence="1" id="KW-0805">Transcription regulation</keyword>
<dbReference type="PANTHER" id="PTHR44688:SF16">
    <property type="entry name" value="DNA-BINDING TRANSCRIPTIONAL ACTIVATOR DEVR_DOSR"/>
    <property type="match status" value="1"/>
</dbReference>
<evidence type="ECO:0000259" key="5">
    <source>
        <dbReference type="PROSITE" id="PS50043"/>
    </source>
</evidence>
<dbReference type="Proteomes" id="UP000054226">
    <property type="component" value="Unassembled WGS sequence"/>
</dbReference>
<dbReference type="PATRIC" id="fig|1284240.4.peg.40"/>
<sequence>MLVVDYDPSRRRNLAVRLKVMGAEAVTETTATHGLHAVERYDLVVLHTSQTPRSTAELLGELCRQGRKRVVVVASEHDPVPAIAAFTANAVGFLVGTSDPAPVDDFAMRPSTGVERLVRDEYEHVRSLSAREIEILSLVAEGKSNREIGADLTLSLNTVKGHLAHLAMKLQTGDRSRMVMLALRSGVIS</sequence>
<evidence type="ECO:0000313" key="8">
    <source>
        <dbReference type="Proteomes" id="UP000054226"/>
    </source>
</evidence>
<gene>
    <name evidence="7" type="ORF">H074_00217</name>
</gene>
<dbReference type="SMART" id="SM00421">
    <property type="entry name" value="HTH_LUXR"/>
    <property type="match status" value="1"/>
</dbReference>
<evidence type="ECO:0000259" key="6">
    <source>
        <dbReference type="PROSITE" id="PS50110"/>
    </source>
</evidence>
<evidence type="ECO:0000256" key="3">
    <source>
        <dbReference type="ARBA" id="ARBA00023163"/>
    </source>
</evidence>
<comment type="caution">
    <text evidence="7">The sequence shown here is derived from an EMBL/GenBank/DDBJ whole genome shotgun (WGS) entry which is preliminary data.</text>
</comment>
<dbReference type="Pfam" id="PF00196">
    <property type="entry name" value="GerE"/>
    <property type="match status" value="1"/>
</dbReference>
<reference evidence="7 8" key="1">
    <citation type="journal article" date="2013" name="Genome Announc.">
        <title>Draft Genome Sequence of Amycolatopsis decaplanina Strain DSM 44594T.</title>
        <authorList>
            <person name="Kaur N."/>
            <person name="Kumar S."/>
            <person name="Bala M."/>
            <person name="Raghava G.P."/>
            <person name="Mayilraj S."/>
        </authorList>
    </citation>
    <scope>NUCLEOTIDE SEQUENCE [LARGE SCALE GENOMIC DNA]</scope>
    <source>
        <strain evidence="7 8">DSM 44594</strain>
    </source>
</reference>
<accession>M2ZY99</accession>
<protein>
    <submittedName>
        <fullName evidence="7">LuxR family transcriptional regulator</fullName>
    </submittedName>
</protein>
<dbReference type="InterPro" id="IPR011006">
    <property type="entry name" value="CheY-like_superfamily"/>
</dbReference>
<evidence type="ECO:0000313" key="7">
    <source>
        <dbReference type="EMBL" id="EME65673.1"/>
    </source>
</evidence>
<dbReference type="GO" id="GO:0000160">
    <property type="term" value="P:phosphorelay signal transduction system"/>
    <property type="evidence" value="ECO:0007669"/>
    <property type="project" value="InterPro"/>
</dbReference>
<dbReference type="PROSITE" id="PS00622">
    <property type="entry name" value="HTH_LUXR_1"/>
    <property type="match status" value="1"/>
</dbReference>